<dbReference type="GO" id="GO:0051083">
    <property type="term" value="P:'de novo' cotranslational protein folding"/>
    <property type="evidence" value="ECO:0007669"/>
    <property type="project" value="TreeGrafter"/>
</dbReference>
<reference evidence="13 14" key="1">
    <citation type="submission" date="2020-07" db="EMBL/GenBank/DDBJ databases">
        <title>Huge and variable diversity of episymbiotic CPR bacteria and DPANN archaea in groundwater ecosystems.</title>
        <authorList>
            <person name="He C.Y."/>
            <person name="Keren R."/>
            <person name="Whittaker M."/>
            <person name="Farag I.F."/>
            <person name="Doudna J."/>
            <person name="Cate J.H.D."/>
            <person name="Banfield J.F."/>
        </authorList>
    </citation>
    <scope>NUCLEOTIDE SEQUENCE [LARGE SCALE GENOMIC DNA]</scope>
    <source>
        <strain evidence="13">NC_groundwater_541_Ag_S-0.1um_46_50</strain>
    </source>
</reference>
<dbReference type="PIRSF" id="PIRSF003095">
    <property type="entry name" value="Trigger_factor"/>
    <property type="match status" value="1"/>
</dbReference>
<proteinExistence type="inferred from homology"/>
<dbReference type="GO" id="GO:0005737">
    <property type="term" value="C:cytoplasm"/>
    <property type="evidence" value="ECO:0007669"/>
    <property type="project" value="UniProtKB-SubCell"/>
</dbReference>
<keyword evidence="9" id="KW-0963">Cytoplasm</keyword>
<evidence type="ECO:0000256" key="3">
    <source>
        <dbReference type="ARBA" id="ARBA00013194"/>
    </source>
</evidence>
<comment type="domain">
    <text evidence="9">Consists of 3 domains; the N-terminus binds the ribosome, the middle domain has PPIase activity, while the C-terminus has intrinsic chaperone activity on its own.</text>
</comment>
<name>A0A7T5UQY6_9BACT</name>
<dbReference type="EMBL" id="CP066690">
    <property type="protein sequence ID" value="QQG45661.1"/>
    <property type="molecule type" value="Genomic_DNA"/>
</dbReference>
<dbReference type="SUPFAM" id="SSF54534">
    <property type="entry name" value="FKBP-like"/>
    <property type="match status" value="1"/>
</dbReference>
<evidence type="ECO:0000256" key="10">
    <source>
        <dbReference type="PROSITE-ProRule" id="PRU00277"/>
    </source>
</evidence>
<evidence type="ECO:0000256" key="11">
    <source>
        <dbReference type="RuleBase" id="RU003914"/>
    </source>
</evidence>
<dbReference type="InterPro" id="IPR008880">
    <property type="entry name" value="Trigger_fac_C"/>
</dbReference>
<sequence>MDYNFTKSLKSQAEIDVSIPFREFEPHLARAATLISEETEIEGFRRGKAPYEIVKQKFGENAIYERAADLAVRKTYPELMQKMLDSGEVSPSRPPIGRPEITIIKLVPGNDLEFKIRLAVMPEVKLSDYKVIARRVQKEKKAVSITDEEVEKTLEWLRESRAPLITVDRPAQSGDTVEIDFSARGGSASGGEVKDNSPILSESKNHPLVIGQGKFLPGFEDNLIGMKVGDEKSFTLVAPENWHEKSMAGKAFDFIVTMKLVQERKLPELTDESVKNLGDFPSVEALKKSIREGIGKEKEEKEIQRLRALTIEKIAEETKIEVPDVLIEGELDKMFTELKSGVEQMGMKWEDYLLHIKKGVEELQKDWRDEAEKRVRIALVLREIAKVEKIEPTAEEIETRANQLLSQYKSVEDAKKHIDAEELKEYTKGILKNQKVFEFLEKM</sequence>
<dbReference type="SUPFAM" id="SSF109998">
    <property type="entry name" value="Triger factor/SurA peptide-binding domain-like"/>
    <property type="match status" value="1"/>
</dbReference>
<dbReference type="InterPro" id="IPR046357">
    <property type="entry name" value="PPIase_dom_sf"/>
</dbReference>
<dbReference type="GO" id="GO:0043022">
    <property type="term" value="F:ribosome binding"/>
    <property type="evidence" value="ECO:0007669"/>
    <property type="project" value="TreeGrafter"/>
</dbReference>
<dbReference type="NCBIfam" id="TIGR00115">
    <property type="entry name" value="tig"/>
    <property type="match status" value="1"/>
</dbReference>
<dbReference type="HAMAP" id="MF_00303">
    <property type="entry name" value="Trigger_factor_Tig"/>
    <property type="match status" value="1"/>
</dbReference>
<accession>A0A7T5UQY6</accession>
<evidence type="ECO:0000256" key="8">
    <source>
        <dbReference type="ARBA" id="ARBA00029986"/>
    </source>
</evidence>
<keyword evidence="5 9" id="KW-0697">Rotamase</keyword>
<evidence type="ECO:0000256" key="4">
    <source>
        <dbReference type="ARBA" id="ARBA00016902"/>
    </source>
</evidence>
<evidence type="ECO:0000313" key="14">
    <source>
        <dbReference type="Proteomes" id="UP000595618"/>
    </source>
</evidence>
<dbReference type="InterPro" id="IPR005215">
    <property type="entry name" value="Trig_fac"/>
</dbReference>
<evidence type="ECO:0000259" key="12">
    <source>
        <dbReference type="PROSITE" id="PS50059"/>
    </source>
</evidence>
<evidence type="ECO:0000256" key="7">
    <source>
        <dbReference type="ARBA" id="ARBA00023235"/>
    </source>
</evidence>
<dbReference type="GO" id="GO:0044183">
    <property type="term" value="F:protein folding chaperone"/>
    <property type="evidence" value="ECO:0007669"/>
    <property type="project" value="TreeGrafter"/>
</dbReference>
<keyword evidence="9 11" id="KW-0131">Cell cycle</keyword>
<protein>
    <recommendedName>
        <fullName evidence="4 9">Trigger factor</fullName>
        <shortName evidence="9">TF</shortName>
        <ecNumber evidence="3 9">5.2.1.8</ecNumber>
    </recommendedName>
    <alternativeName>
        <fullName evidence="8 9">PPIase</fullName>
    </alternativeName>
</protein>
<evidence type="ECO:0000313" key="13">
    <source>
        <dbReference type="EMBL" id="QQG45661.1"/>
    </source>
</evidence>
<dbReference type="PANTHER" id="PTHR30560:SF3">
    <property type="entry name" value="TRIGGER FACTOR-LIKE PROTEIN TIG, CHLOROPLASTIC"/>
    <property type="match status" value="1"/>
</dbReference>
<comment type="function">
    <text evidence="9">Involved in protein export. Acts as a chaperone by maintaining the newly synthesized protein in an open conformation. Functions as a peptidyl-prolyl cis-trans isomerase.</text>
</comment>
<dbReference type="Gene3D" id="3.30.70.1050">
    <property type="entry name" value="Trigger factor ribosome-binding domain"/>
    <property type="match status" value="1"/>
</dbReference>
<evidence type="ECO:0000256" key="6">
    <source>
        <dbReference type="ARBA" id="ARBA00023186"/>
    </source>
</evidence>
<dbReference type="Pfam" id="PF00254">
    <property type="entry name" value="FKBP_C"/>
    <property type="match status" value="1"/>
</dbReference>
<dbReference type="SUPFAM" id="SSF102735">
    <property type="entry name" value="Trigger factor ribosome-binding domain"/>
    <property type="match status" value="1"/>
</dbReference>
<comment type="similarity">
    <text evidence="2 9 11">Belongs to the FKBP-type PPIase family. Tig subfamily.</text>
</comment>
<dbReference type="InterPro" id="IPR036611">
    <property type="entry name" value="Trigger_fac_ribosome-bd_sf"/>
</dbReference>
<dbReference type="InterPro" id="IPR027304">
    <property type="entry name" value="Trigger_fact/SurA_dom_sf"/>
</dbReference>
<dbReference type="GO" id="GO:0051301">
    <property type="term" value="P:cell division"/>
    <property type="evidence" value="ECO:0007669"/>
    <property type="project" value="UniProtKB-KW"/>
</dbReference>
<feature type="domain" description="PPIase FKBP-type" evidence="12">
    <location>
        <begin position="174"/>
        <end position="270"/>
    </location>
</feature>
<dbReference type="GO" id="GO:0015031">
    <property type="term" value="P:protein transport"/>
    <property type="evidence" value="ECO:0007669"/>
    <property type="project" value="UniProtKB-UniRule"/>
</dbReference>
<dbReference type="Pfam" id="PF05697">
    <property type="entry name" value="Trigger_N"/>
    <property type="match status" value="1"/>
</dbReference>
<dbReference type="GO" id="GO:0003755">
    <property type="term" value="F:peptidyl-prolyl cis-trans isomerase activity"/>
    <property type="evidence" value="ECO:0007669"/>
    <property type="project" value="UniProtKB-UniRule"/>
</dbReference>
<dbReference type="InterPro" id="IPR001179">
    <property type="entry name" value="PPIase_FKBP_dom"/>
</dbReference>
<dbReference type="PANTHER" id="PTHR30560">
    <property type="entry name" value="TRIGGER FACTOR CHAPERONE AND PEPTIDYL-PROLYL CIS/TRANS ISOMERASE"/>
    <property type="match status" value="1"/>
</dbReference>
<organism evidence="13 14">
    <name type="scientific">Candidatus Sungiibacteriota bacterium</name>
    <dbReference type="NCBI Taxonomy" id="2750080"/>
    <lineage>
        <taxon>Bacteria</taxon>
        <taxon>Candidatus Sungiibacteriota</taxon>
    </lineage>
</organism>
<gene>
    <name evidence="9 13" type="primary">tig</name>
    <name evidence="13" type="ORF">HYW89_01950</name>
</gene>
<dbReference type="EC" id="5.2.1.8" evidence="3 9"/>
<evidence type="ECO:0000256" key="1">
    <source>
        <dbReference type="ARBA" id="ARBA00000971"/>
    </source>
</evidence>
<keyword evidence="9 11" id="KW-0132">Cell division</keyword>
<dbReference type="Gene3D" id="3.10.50.40">
    <property type="match status" value="1"/>
</dbReference>
<dbReference type="InterPro" id="IPR008881">
    <property type="entry name" value="Trigger_fac_ribosome-bd_bac"/>
</dbReference>
<dbReference type="GO" id="GO:0043335">
    <property type="term" value="P:protein unfolding"/>
    <property type="evidence" value="ECO:0007669"/>
    <property type="project" value="TreeGrafter"/>
</dbReference>
<dbReference type="AlphaFoldDB" id="A0A7T5UQY6"/>
<evidence type="ECO:0000256" key="2">
    <source>
        <dbReference type="ARBA" id="ARBA00005464"/>
    </source>
</evidence>
<comment type="catalytic activity">
    <reaction evidence="1 9 10">
        <text>[protein]-peptidylproline (omega=180) = [protein]-peptidylproline (omega=0)</text>
        <dbReference type="Rhea" id="RHEA:16237"/>
        <dbReference type="Rhea" id="RHEA-COMP:10747"/>
        <dbReference type="Rhea" id="RHEA-COMP:10748"/>
        <dbReference type="ChEBI" id="CHEBI:83833"/>
        <dbReference type="ChEBI" id="CHEBI:83834"/>
        <dbReference type="EC" id="5.2.1.8"/>
    </reaction>
</comment>
<dbReference type="PROSITE" id="PS50059">
    <property type="entry name" value="FKBP_PPIASE"/>
    <property type="match status" value="1"/>
</dbReference>
<dbReference type="Gene3D" id="1.10.3120.10">
    <property type="entry name" value="Trigger factor, C-terminal domain"/>
    <property type="match status" value="1"/>
</dbReference>
<keyword evidence="7 9" id="KW-0413">Isomerase</keyword>
<dbReference type="Proteomes" id="UP000595618">
    <property type="component" value="Chromosome"/>
</dbReference>
<evidence type="ECO:0000256" key="9">
    <source>
        <dbReference type="HAMAP-Rule" id="MF_00303"/>
    </source>
</evidence>
<dbReference type="InterPro" id="IPR037041">
    <property type="entry name" value="Trigger_fac_C_sf"/>
</dbReference>
<comment type="subcellular location">
    <subcellularLocation>
        <location evidence="9">Cytoplasm</location>
    </subcellularLocation>
    <text evidence="9">About half TF is bound to the ribosome near the polypeptide exit tunnel while the other half is free in the cytoplasm.</text>
</comment>
<evidence type="ECO:0000256" key="5">
    <source>
        <dbReference type="ARBA" id="ARBA00023110"/>
    </source>
</evidence>
<dbReference type="Pfam" id="PF05698">
    <property type="entry name" value="Trigger_C"/>
    <property type="match status" value="1"/>
</dbReference>
<keyword evidence="6 9" id="KW-0143">Chaperone</keyword>